<dbReference type="Pfam" id="PF07690">
    <property type="entry name" value="MFS_1"/>
    <property type="match status" value="1"/>
</dbReference>
<dbReference type="FunFam" id="1.20.1250.20:FF:000011">
    <property type="entry name" value="MFS multidrug transporter, putative"/>
    <property type="match status" value="1"/>
</dbReference>
<comment type="subcellular location">
    <subcellularLocation>
        <location evidence="1">Membrane</location>
        <topology evidence="1">Multi-pass membrane protein</topology>
    </subcellularLocation>
</comment>
<dbReference type="GO" id="GO:1990961">
    <property type="term" value="P:xenobiotic detoxification by transmembrane export across the plasma membrane"/>
    <property type="evidence" value="ECO:0007669"/>
    <property type="project" value="TreeGrafter"/>
</dbReference>
<dbReference type="GO" id="GO:0015244">
    <property type="term" value="F:fluconazole transmembrane transporter activity"/>
    <property type="evidence" value="ECO:0007669"/>
    <property type="project" value="TreeGrafter"/>
</dbReference>
<dbReference type="Proteomes" id="UP000053328">
    <property type="component" value="Unassembled WGS sequence"/>
</dbReference>
<keyword evidence="2 6" id="KW-0812">Transmembrane</keyword>
<evidence type="ECO:0000256" key="5">
    <source>
        <dbReference type="SAM" id="MobiDB-lite"/>
    </source>
</evidence>
<evidence type="ECO:0000313" key="7">
    <source>
        <dbReference type="EMBL" id="KIW11337.1"/>
    </source>
</evidence>
<feature type="transmembrane region" description="Helical" evidence="6">
    <location>
        <begin position="304"/>
        <end position="324"/>
    </location>
</feature>
<reference evidence="7 8" key="1">
    <citation type="submission" date="2015-01" db="EMBL/GenBank/DDBJ databases">
        <title>The Genome Sequence of Exophiala spinifera CBS89968.</title>
        <authorList>
            <consortium name="The Broad Institute Genomics Platform"/>
            <person name="Cuomo C."/>
            <person name="de Hoog S."/>
            <person name="Gorbushina A."/>
            <person name="Stielow B."/>
            <person name="Teixiera M."/>
            <person name="Abouelleil A."/>
            <person name="Chapman S.B."/>
            <person name="Priest M."/>
            <person name="Young S.K."/>
            <person name="Wortman J."/>
            <person name="Nusbaum C."/>
            <person name="Birren B."/>
        </authorList>
    </citation>
    <scope>NUCLEOTIDE SEQUENCE [LARGE SCALE GENOMIC DNA]</scope>
    <source>
        <strain evidence="7 8">CBS 89968</strain>
    </source>
</reference>
<dbReference type="PANTHER" id="PTHR23502">
    <property type="entry name" value="MAJOR FACILITATOR SUPERFAMILY"/>
    <property type="match status" value="1"/>
</dbReference>
<feature type="transmembrane region" description="Helical" evidence="6">
    <location>
        <begin position="177"/>
        <end position="197"/>
    </location>
</feature>
<dbReference type="GeneID" id="27337720"/>
<dbReference type="OrthoDB" id="3357846at2759"/>
<organism evidence="7 8">
    <name type="scientific">Exophiala spinifera</name>
    <dbReference type="NCBI Taxonomy" id="91928"/>
    <lineage>
        <taxon>Eukaryota</taxon>
        <taxon>Fungi</taxon>
        <taxon>Dikarya</taxon>
        <taxon>Ascomycota</taxon>
        <taxon>Pezizomycotina</taxon>
        <taxon>Eurotiomycetes</taxon>
        <taxon>Chaetothyriomycetidae</taxon>
        <taxon>Chaetothyriales</taxon>
        <taxon>Herpotrichiellaceae</taxon>
        <taxon>Exophiala</taxon>
    </lineage>
</organism>
<protein>
    <recommendedName>
        <fullName evidence="9">Major facilitator superfamily (MFS) profile domain-containing protein</fullName>
    </recommendedName>
</protein>
<feature type="transmembrane region" description="Helical" evidence="6">
    <location>
        <begin position="517"/>
        <end position="544"/>
    </location>
</feature>
<dbReference type="EMBL" id="KN847499">
    <property type="protein sequence ID" value="KIW11337.1"/>
    <property type="molecule type" value="Genomic_DNA"/>
</dbReference>
<dbReference type="RefSeq" id="XP_016231553.1">
    <property type="nucleotide sequence ID" value="XM_016384951.1"/>
</dbReference>
<dbReference type="AlphaFoldDB" id="A0A0D1ZEA1"/>
<dbReference type="PANTHER" id="PTHR23502:SF23">
    <property type="entry name" value="FLUCONAZOLE RESISTANCE PROTEIN 1"/>
    <property type="match status" value="1"/>
</dbReference>
<feature type="transmembrane region" description="Helical" evidence="6">
    <location>
        <begin position="586"/>
        <end position="607"/>
    </location>
</feature>
<gene>
    <name evidence="7" type="ORF">PV08_10637</name>
</gene>
<feature type="transmembrane region" description="Helical" evidence="6">
    <location>
        <begin position="492"/>
        <end position="511"/>
    </location>
</feature>
<evidence type="ECO:0000313" key="8">
    <source>
        <dbReference type="Proteomes" id="UP000053328"/>
    </source>
</evidence>
<feature type="transmembrane region" description="Helical" evidence="6">
    <location>
        <begin position="452"/>
        <end position="476"/>
    </location>
</feature>
<dbReference type="HOGENOM" id="CLU_008455_11_1_1"/>
<evidence type="ECO:0000256" key="2">
    <source>
        <dbReference type="ARBA" id="ARBA00022692"/>
    </source>
</evidence>
<dbReference type="VEuPathDB" id="FungiDB:PV08_10637"/>
<keyword evidence="3 6" id="KW-1133">Transmembrane helix</keyword>
<dbReference type="SUPFAM" id="SSF103473">
    <property type="entry name" value="MFS general substrate transporter"/>
    <property type="match status" value="1"/>
</dbReference>
<evidence type="ECO:0000256" key="1">
    <source>
        <dbReference type="ARBA" id="ARBA00004141"/>
    </source>
</evidence>
<feature type="transmembrane region" description="Helical" evidence="6">
    <location>
        <begin position="413"/>
        <end position="432"/>
    </location>
</feature>
<dbReference type="GO" id="GO:0005886">
    <property type="term" value="C:plasma membrane"/>
    <property type="evidence" value="ECO:0007669"/>
    <property type="project" value="TreeGrafter"/>
</dbReference>
<keyword evidence="4 6" id="KW-0472">Membrane</keyword>
<evidence type="ECO:0008006" key="9">
    <source>
        <dbReference type="Google" id="ProtNLM"/>
    </source>
</evidence>
<evidence type="ECO:0000256" key="3">
    <source>
        <dbReference type="ARBA" id="ARBA00022989"/>
    </source>
</evidence>
<dbReference type="InterPro" id="IPR011701">
    <property type="entry name" value="MFS"/>
</dbReference>
<feature type="region of interest" description="Disordered" evidence="5">
    <location>
        <begin position="53"/>
        <end position="85"/>
    </location>
</feature>
<sequence>MSNSISDIIQDSPLGQALRFVTKGKLFAFPEDDPNFKIPWEIASVSEKEEEIEAGSVLPASRVASHQTSPPLSHRPSNVDEKDDDIESRVPGLTTIPTTHSSAAHSAIGPITTRTLTRERTIPYSRERFEVEEQEAIERRESSIIVPQRTSDGVILVDWYTTDDPANPQNWNSWKKAWAGLIIFLYTFAVYMASAIYTSAEGMVMEKFGVGQSKASLGLSMYVIGYGIGPMLFSPLSEIPIIGRNIPYIISFGLFVILCIPTALANSYATLLVMRFLTGFMGSPCLATGGATMGDMYGLLKLPYALTAWVAAAFSAPALGPLLSGFSVVAESWRWALWEVSWCAAPIFVMMFVSMPETSASNILLRRAQRLRKLTGNPNLKSQGEIDQGNISFNEVAINQLWKPIEICIKDPAVLFTNVYTSLIYGIYYSFFEAFPLVYLYIYDFNIGEMGVVFTCIVVGCIFGIIIYVSYVYWYLEPDIKKNGLRAQEHRLVPALFAVTLMPAGLFWFGWTSKESIHWIVSVIGITFYAVGAFILFQCIFMYLPLTYPQYAASLFAANDLSRSMLAAGAIIFAHPLYENLGIGRGISILGGLLGGGVLGIWALWYFGASLRARSKFAVQ</sequence>
<keyword evidence="8" id="KW-1185">Reference proteome</keyword>
<evidence type="ECO:0000256" key="4">
    <source>
        <dbReference type="ARBA" id="ARBA00023136"/>
    </source>
</evidence>
<evidence type="ECO:0000256" key="6">
    <source>
        <dbReference type="SAM" id="Phobius"/>
    </source>
</evidence>
<dbReference type="Gene3D" id="1.20.1250.20">
    <property type="entry name" value="MFS general substrate transporter like domains"/>
    <property type="match status" value="1"/>
</dbReference>
<dbReference type="CDD" id="cd17323">
    <property type="entry name" value="MFS_Tpo1_MDR_like"/>
    <property type="match status" value="1"/>
</dbReference>
<accession>A0A0D1ZEA1</accession>
<feature type="transmembrane region" description="Helical" evidence="6">
    <location>
        <begin position="246"/>
        <end position="265"/>
    </location>
</feature>
<feature type="transmembrane region" description="Helical" evidence="6">
    <location>
        <begin position="217"/>
        <end position="234"/>
    </location>
</feature>
<name>A0A0D1ZEA1_9EURO</name>
<proteinExistence type="predicted"/>
<dbReference type="InterPro" id="IPR036259">
    <property type="entry name" value="MFS_trans_sf"/>
</dbReference>